<dbReference type="AlphaFoldDB" id="A0A1N6TT14"/>
<feature type="domain" description="HTH tetR-type" evidence="6">
    <location>
        <begin position="5"/>
        <end position="65"/>
    </location>
</feature>
<dbReference type="GO" id="GO:0003700">
    <property type="term" value="F:DNA-binding transcription factor activity"/>
    <property type="evidence" value="ECO:0007669"/>
    <property type="project" value="TreeGrafter"/>
</dbReference>
<dbReference type="PRINTS" id="PR00455">
    <property type="entry name" value="HTHTETR"/>
</dbReference>
<protein>
    <submittedName>
        <fullName evidence="7">Transcriptional regulator, TetR family</fullName>
    </submittedName>
</protein>
<dbReference type="InterPro" id="IPR009057">
    <property type="entry name" value="Homeodomain-like_sf"/>
</dbReference>
<evidence type="ECO:0000256" key="3">
    <source>
        <dbReference type="ARBA" id="ARBA00023163"/>
    </source>
</evidence>
<gene>
    <name evidence="7" type="ORF">SAMN05518682_2890</name>
</gene>
<evidence type="ECO:0000256" key="2">
    <source>
        <dbReference type="ARBA" id="ARBA00023125"/>
    </source>
</evidence>
<evidence type="ECO:0000259" key="6">
    <source>
        <dbReference type="PROSITE" id="PS50977"/>
    </source>
</evidence>
<dbReference type="RefSeq" id="WP_244550473.1">
    <property type="nucleotide sequence ID" value="NZ_FTMI01000005.1"/>
</dbReference>
<dbReference type="EMBL" id="FTMI01000005">
    <property type="protein sequence ID" value="SIQ56196.1"/>
    <property type="molecule type" value="Genomic_DNA"/>
</dbReference>
<evidence type="ECO:0000313" key="7">
    <source>
        <dbReference type="EMBL" id="SIQ56196.1"/>
    </source>
</evidence>
<dbReference type="InterPro" id="IPR001647">
    <property type="entry name" value="HTH_TetR"/>
</dbReference>
<feature type="compositionally biased region" description="Acidic residues" evidence="5">
    <location>
        <begin position="165"/>
        <end position="177"/>
    </location>
</feature>
<dbReference type="Proteomes" id="UP000186235">
    <property type="component" value="Unassembled WGS sequence"/>
</dbReference>
<keyword evidence="1" id="KW-0805">Transcription regulation</keyword>
<dbReference type="GO" id="GO:0000976">
    <property type="term" value="F:transcription cis-regulatory region binding"/>
    <property type="evidence" value="ECO:0007669"/>
    <property type="project" value="TreeGrafter"/>
</dbReference>
<evidence type="ECO:0000256" key="5">
    <source>
        <dbReference type="SAM" id="MobiDB-lite"/>
    </source>
</evidence>
<dbReference type="PROSITE" id="PS50977">
    <property type="entry name" value="HTH_TETR_2"/>
    <property type="match status" value="1"/>
</dbReference>
<dbReference type="Gene3D" id="1.10.357.10">
    <property type="entry name" value="Tetracycline Repressor, domain 2"/>
    <property type="match status" value="1"/>
</dbReference>
<keyword evidence="3" id="KW-0804">Transcription</keyword>
<organism evidence="7 8">
    <name type="scientific">Cellulosimicrobium aquatile</name>
    <dbReference type="NCBI Taxonomy" id="1612203"/>
    <lineage>
        <taxon>Bacteria</taxon>
        <taxon>Bacillati</taxon>
        <taxon>Actinomycetota</taxon>
        <taxon>Actinomycetes</taxon>
        <taxon>Micrococcales</taxon>
        <taxon>Promicromonosporaceae</taxon>
        <taxon>Cellulosimicrobium</taxon>
    </lineage>
</organism>
<proteinExistence type="predicted"/>
<keyword evidence="2 4" id="KW-0238">DNA-binding</keyword>
<feature type="DNA-binding region" description="H-T-H motif" evidence="4">
    <location>
        <begin position="28"/>
        <end position="47"/>
    </location>
</feature>
<dbReference type="InterPro" id="IPR050109">
    <property type="entry name" value="HTH-type_TetR-like_transc_reg"/>
</dbReference>
<evidence type="ECO:0000313" key="8">
    <source>
        <dbReference type="Proteomes" id="UP000186235"/>
    </source>
</evidence>
<reference evidence="8" key="1">
    <citation type="submission" date="2017-01" db="EMBL/GenBank/DDBJ databases">
        <authorList>
            <person name="Varghese N."/>
            <person name="Submissions S."/>
        </authorList>
    </citation>
    <scope>NUCLEOTIDE SEQUENCE [LARGE SCALE GENOMIC DNA]</scope>
    <source>
        <strain evidence="8">3bp</strain>
    </source>
</reference>
<dbReference type="SUPFAM" id="SSF46689">
    <property type="entry name" value="Homeodomain-like"/>
    <property type="match status" value="1"/>
</dbReference>
<name>A0A1N6TT14_9MICO</name>
<dbReference type="PANTHER" id="PTHR30055">
    <property type="entry name" value="HTH-TYPE TRANSCRIPTIONAL REGULATOR RUTR"/>
    <property type="match status" value="1"/>
</dbReference>
<keyword evidence="8" id="KW-1185">Reference proteome</keyword>
<accession>A0A1N6TT14</accession>
<evidence type="ECO:0000256" key="4">
    <source>
        <dbReference type="PROSITE-ProRule" id="PRU00335"/>
    </source>
</evidence>
<feature type="region of interest" description="Disordered" evidence="5">
    <location>
        <begin position="162"/>
        <end position="187"/>
    </location>
</feature>
<evidence type="ECO:0000256" key="1">
    <source>
        <dbReference type="ARBA" id="ARBA00023015"/>
    </source>
</evidence>
<dbReference type="PANTHER" id="PTHR30055:SF234">
    <property type="entry name" value="HTH-TYPE TRANSCRIPTIONAL REGULATOR BETI"/>
    <property type="match status" value="1"/>
</dbReference>
<dbReference type="Pfam" id="PF00440">
    <property type="entry name" value="TetR_N"/>
    <property type="match status" value="1"/>
</dbReference>
<sequence length="214" mass="22360">MPPPPAARAKVLRAFASLLVEQGERAATLEAVAERAGVSKGGLLYHFGSKDALADGLTEHLRELTAADVEAMRAAPAGAVDYLIRTSTLVDTEFELVYLAVSRLAQGSYPRARAALDGAHDAWTRAVLDEVGDPVVAHAIVLLSDGLYAHAALSSDVLGRVTGGDEGDDGDGNADEDLAFRGPRPGDDVDDLLGLIGELVALRRPGGAAQRQRS</sequence>